<sequence length="232" mass="26380">MTEKTVGIHQPNFFPWLGYFHKMAASDTFILLDDVAIPKTGGSYVNRVKMLVQGSPQWMTCPVVRETKGRINAVKIDERKKWRQKLANTLTLNYKKTPFFEETMEWLEPLLFFPTEHLSELNSHAIQAIAELLEISCDIRFQSQIGSTKESTELLIDLVKKVGGHRYLSGMGGANYQNPERFTSSGLILAYQNFTSPAYPQYRNKQFVPGLSLLDSCFNIGLKATQQIVHSN</sequence>
<name>A0A8J2W0U2_9BACL</name>
<comment type="caution">
    <text evidence="1">The sequence shown here is derived from an EMBL/GenBank/DDBJ whole genome shotgun (WGS) entry which is preliminary data.</text>
</comment>
<dbReference type="EMBL" id="BMIR01000008">
    <property type="protein sequence ID" value="GGE41591.1"/>
    <property type="molecule type" value="Genomic_DNA"/>
</dbReference>
<dbReference type="RefSeq" id="WP_188693114.1">
    <property type="nucleotide sequence ID" value="NZ_BMIR01000008.1"/>
</dbReference>
<reference evidence="1" key="1">
    <citation type="journal article" date="2014" name="Int. J. Syst. Evol. Microbiol.">
        <title>Complete genome sequence of Corynebacterium casei LMG S-19264T (=DSM 44701T), isolated from a smear-ripened cheese.</title>
        <authorList>
            <consortium name="US DOE Joint Genome Institute (JGI-PGF)"/>
            <person name="Walter F."/>
            <person name="Albersmeier A."/>
            <person name="Kalinowski J."/>
            <person name="Ruckert C."/>
        </authorList>
    </citation>
    <scope>NUCLEOTIDE SEQUENCE</scope>
    <source>
        <strain evidence="1">CGMCC 1.15371</strain>
    </source>
</reference>
<evidence type="ECO:0000313" key="1">
    <source>
        <dbReference type="EMBL" id="GGE41591.1"/>
    </source>
</evidence>
<dbReference type="InterPro" id="IPR014985">
    <property type="entry name" value="WbqC"/>
</dbReference>
<dbReference type="Proteomes" id="UP000628775">
    <property type="component" value="Unassembled WGS sequence"/>
</dbReference>
<keyword evidence="2" id="KW-1185">Reference proteome</keyword>
<dbReference type="Pfam" id="PF08889">
    <property type="entry name" value="WbqC"/>
    <property type="match status" value="1"/>
</dbReference>
<gene>
    <name evidence="1" type="primary">wbmP</name>
    <name evidence="1" type="ORF">GCM10011391_20440</name>
</gene>
<accession>A0A8J2W0U2</accession>
<dbReference type="AlphaFoldDB" id="A0A8J2W0U2"/>
<proteinExistence type="predicted"/>
<organism evidence="1 2">
    <name type="scientific">Pullulanibacillus camelliae</name>
    <dbReference type="NCBI Taxonomy" id="1707096"/>
    <lineage>
        <taxon>Bacteria</taxon>
        <taxon>Bacillati</taxon>
        <taxon>Bacillota</taxon>
        <taxon>Bacilli</taxon>
        <taxon>Bacillales</taxon>
        <taxon>Sporolactobacillaceae</taxon>
        <taxon>Pullulanibacillus</taxon>
    </lineage>
</organism>
<evidence type="ECO:0008006" key="3">
    <source>
        <dbReference type="Google" id="ProtNLM"/>
    </source>
</evidence>
<protein>
    <recommendedName>
        <fullName evidence="3">WbmP</fullName>
    </recommendedName>
</protein>
<reference evidence="1" key="2">
    <citation type="submission" date="2020-09" db="EMBL/GenBank/DDBJ databases">
        <authorList>
            <person name="Sun Q."/>
            <person name="Zhou Y."/>
        </authorList>
    </citation>
    <scope>NUCLEOTIDE SEQUENCE</scope>
    <source>
        <strain evidence="1">CGMCC 1.15371</strain>
    </source>
</reference>
<evidence type="ECO:0000313" key="2">
    <source>
        <dbReference type="Proteomes" id="UP000628775"/>
    </source>
</evidence>